<reference evidence="10 11" key="1">
    <citation type="submission" date="2024-01" db="EMBL/GenBank/DDBJ databases">
        <title>A telomere-to-telomere, gap-free genome of sweet tea (Lithocarpus litseifolius).</title>
        <authorList>
            <person name="Zhou J."/>
        </authorList>
    </citation>
    <scope>NUCLEOTIDE SEQUENCE [LARGE SCALE GENOMIC DNA]</scope>
    <source>
        <strain evidence="10">Zhou-2022a</strain>
        <tissue evidence="10">Leaf</tissue>
    </source>
</reference>
<dbReference type="SUPFAM" id="SSF51735">
    <property type="entry name" value="NAD(P)-binding Rossmann-fold domains"/>
    <property type="match status" value="1"/>
</dbReference>
<evidence type="ECO:0000259" key="9">
    <source>
        <dbReference type="Pfam" id="PF02866"/>
    </source>
</evidence>
<dbReference type="Pfam" id="PF02866">
    <property type="entry name" value="Ldh_1_C"/>
    <property type="match status" value="1"/>
</dbReference>
<evidence type="ECO:0000256" key="3">
    <source>
        <dbReference type="ARBA" id="ARBA00012995"/>
    </source>
</evidence>
<accession>A0AAW2CCZ7</accession>
<dbReference type="FunFam" id="3.90.110.10:FF:000001">
    <property type="entry name" value="Malate dehydrogenase"/>
    <property type="match status" value="1"/>
</dbReference>
<keyword evidence="5" id="KW-0560">Oxidoreductase</keyword>
<dbReference type="FunFam" id="3.40.50.720:FF:000017">
    <property type="entry name" value="Malate dehydrogenase"/>
    <property type="match status" value="1"/>
</dbReference>
<dbReference type="GO" id="GO:0006099">
    <property type="term" value="P:tricarboxylic acid cycle"/>
    <property type="evidence" value="ECO:0007669"/>
    <property type="project" value="UniProtKB-KW"/>
</dbReference>
<dbReference type="InterPro" id="IPR015955">
    <property type="entry name" value="Lactate_DH/Glyco_Ohase_4_C"/>
</dbReference>
<keyword evidence="11" id="KW-1185">Reference proteome</keyword>
<dbReference type="Gene3D" id="3.90.110.10">
    <property type="entry name" value="Lactate dehydrogenase/glycoside hydrolase, family 4, C-terminal"/>
    <property type="match status" value="1"/>
</dbReference>
<comment type="caution">
    <text evidence="10">The sequence shown here is derived from an EMBL/GenBank/DDBJ whole genome shotgun (WGS) entry which is preliminary data.</text>
</comment>
<feature type="domain" description="Lactate/malate dehydrogenase N-terminal" evidence="8">
    <location>
        <begin position="95"/>
        <end position="237"/>
    </location>
</feature>
<evidence type="ECO:0000256" key="6">
    <source>
        <dbReference type="ARBA" id="ARBA00023027"/>
    </source>
</evidence>
<comment type="similarity">
    <text evidence="1">Belongs to the LDH/MDH superfamily. MDH type 1 family.</text>
</comment>
<dbReference type="Gene3D" id="3.40.50.720">
    <property type="entry name" value="NAD(P)-binding Rossmann-like Domain"/>
    <property type="match status" value="1"/>
</dbReference>
<evidence type="ECO:0000256" key="7">
    <source>
        <dbReference type="ARBA" id="ARBA00048313"/>
    </source>
</evidence>
<dbReference type="AlphaFoldDB" id="A0AAW2CCZ7"/>
<keyword evidence="6" id="KW-0520">NAD</keyword>
<evidence type="ECO:0000256" key="4">
    <source>
        <dbReference type="ARBA" id="ARBA00022532"/>
    </source>
</evidence>
<name>A0AAW2CCZ7_9ROSI</name>
<keyword evidence="4" id="KW-0816">Tricarboxylic acid cycle</keyword>
<dbReference type="SUPFAM" id="SSF56327">
    <property type="entry name" value="LDH C-terminal domain-like"/>
    <property type="match status" value="1"/>
</dbReference>
<dbReference type="Proteomes" id="UP001459277">
    <property type="component" value="Unassembled WGS sequence"/>
</dbReference>
<evidence type="ECO:0000313" key="11">
    <source>
        <dbReference type="Proteomes" id="UP001459277"/>
    </source>
</evidence>
<dbReference type="Pfam" id="PF00056">
    <property type="entry name" value="Ldh_1_N"/>
    <property type="match status" value="1"/>
</dbReference>
<evidence type="ECO:0000256" key="2">
    <source>
        <dbReference type="ARBA" id="ARBA00011738"/>
    </source>
</evidence>
<dbReference type="PANTHER" id="PTHR11540">
    <property type="entry name" value="MALATE AND LACTATE DEHYDROGENASE"/>
    <property type="match status" value="1"/>
</dbReference>
<dbReference type="InterPro" id="IPR001236">
    <property type="entry name" value="Lactate/malate_DH_N"/>
</dbReference>
<evidence type="ECO:0000256" key="5">
    <source>
        <dbReference type="ARBA" id="ARBA00023002"/>
    </source>
</evidence>
<sequence>MAATSAATLSIGTNVSLGRKVGSLSQPKPFGVRFNSQNSLKSFSGLKAATSVSCESDSSFLGKETIAALRGSIALKAQKEYQSYQYHLQPQAAFKVAILGAAGGIGQPLALLIKMSPLVSALHLYDVANVKGVAADLSHCNTPSQVLDFTGASELGSALKGVDVVVIPAGVPRKPGMTRDDLFNINAGIVKNLIEAVADNCPDAFIHIISNPVNSTVPIAAEILKQKGVFDPKKLFGVSTLDVVRANTFVAQKKNLKLIDVDVPVVGGHAGITILPLLSKTKPSVSFTDEEVQELTVRIQNAGTEVVEAKAGTGSATLSMAYAAARFVESSLRALDGDGDVYECSYVQSDLTELPFFASRIKIGKKGVEAFISSDLQGLTEYEQKALEALKPELKSSIEKGIAFANKQAVAA</sequence>
<dbReference type="NCBIfam" id="TIGR01772">
    <property type="entry name" value="MDH_euk_gproteo"/>
    <property type="match status" value="1"/>
</dbReference>
<dbReference type="InterPro" id="IPR036291">
    <property type="entry name" value="NAD(P)-bd_dom_sf"/>
</dbReference>
<evidence type="ECO:0000256" key="1">
    <source>
        <dbReference type="ARBA" id="ARBA00008824"/>
    </source>
</evidence>
<gene>
    <name evidence="10" type="ORF">SO802_020770</name>
</gene>
<evidence type="ECO:0000313" key="10">
    <source>
        <dbReference type="EMBL" id="KAK9996084.1"/>
    </source>
</evidence>
<dbReference type="InterPro" id="IPR022383">
    <property type="entry name" value="Lactate/malate_DH_C"/>
</dbReference>
<feature type="domain" description="Lactate/malate dehydrogenase C-terminal" evidence="9">
    <location>
        <begin position="240"/>
        <end position="404"/>
    </location>
</feature>
<protein>
    <recommendedName>
        <fullName evidence="3">malate dehydrogenase</fullName>
        <ecNumber evidence="3">1.1.1.37</ecNumber>
    </recommendedName>
</protein>
<dbReference type="InterPro" id="IPR010097">
    <property type="entry name" value="Malate_DH_type1"/>
</dbReference>
<dbReference type="EC" id="1.1.1.37" evidence="3"/>
<dbReference type="CDD" id="cd01337">
    <property type="entry name" value="MDH_glyoxysomal_mitochondrial"/>
    <property type="match status" value="1"/>
</dbReference>
<dbReference type="GO" id="GO:0030060">
    <property type="term" value="F:L-malate dehydrogenase (NAD+) activity"/>
    <property type="evidence" value="ECO:0007669"/>
    <property type="project" value="UniProtKB-EC"/>
</dbReference>
<dbReference type="GO" id="GO:0005739">
    <property type="term" value="C:mitochondrion"/>
    <property type="evidence" value="ECO:0007669"/>
    <property type="project" value="TreeGrafter"/>
</dbReference>
<organism evidence="10 11">
    <name type="scientific">Lithocarpus litseifolius</name>
    <dbReference type="NCBI Taxonomy" id="425828"/>
    <lineage>
        <taxon>Eukaryota</taxon>
        <taxon>Viridiplantae</taxon>
        <taxon>Streptophyta</taxon>
        <taxon>Embryophyta</taxon>
        <taxon>Tracheophyta</taxon>
        <taxon>Spermatophyta</taxon>
        <taxon>Magnoliopsida</taxon>
        <taxon>eudicotyledons</taxon>
        <taxon>Gunneridae</taxon>
        <taxon>Pentapetalae</taxon>
        <taxon>rosids</taxon>
        <taxon>fabids</taxon>
        <taxon>Fagales</taxon>
        <taxon>Fagaceae</taxon>
        <taxon>Lithocarpus</taxon>
    </lineage>
</organism>
<comment type="catalytic activity">
    <reaction evidence="7">
        <text>(S)-malate + NAD(+) = oxaloacetate + NADH + H(+)</text>
        <dbReference type="Rhea" id="RHEA:21432"/>
        <dbReference type="ChEBI" id="CHEBI:15378"/>
        <dbReference type="ChEBI" id="CHEBI:15589"/>
        <dbReference type="ChEBI" id="CHEBI:16452"/>
        <dbReference type="ChEBI" id="CHEBI:57540"/>
        <dbReference type="ChEBI" id="CHEBI:57945"/>
        <dbReference type="EC" id="1.1.1.37"/>
    </reaction>
</comment>
<comment type="subunit">
    <text evidence="2">Homodimer.</text>
</comment>
<proteinExistence type="inferred from homology"/>
<evidence type="ECO:0000259" key="8">
    <source>
        <dbReference type="Pfam" id="PF00056"/>
    </source>
</evidence>
<dbReference type="EMBL" id="JAZDWU010000007">
    <property type="protein sequence ID" value="KAK9996084.1"/>
    <property type="molecule type" value="Genomic_DNA"/>
</dbReference>
<dbReference type="PANTHER" id="PTHR11540:SF16">
    <property type="entry name" value="MALATE DEHYDROGENASE, MITOCHONDRIAL"/>
    <property type="match status" value="1"/>
</dbReference>